<sequence length="79" mass="8777">MKEFPSTTSTKEKAGFSVFHSANAATRLMKTWNSRSCKRKPKAAISLLATYTQGSDYFPGQGLFLIFHPKPLTQQPALI</sequence>
<dbReference type="AlphaFoldDB" id="A0A016WN33"/>
<accession>A0A016WN33</accession>
<proteinExistence type="predicted"/>
<name>A0A016WN33_9BILA</name>
<reference evidence="2" key="1">
    <citation type="journal article" date="2015" name="Nat. Genet.">
        <title>The genome and transcriptome of the zoonotic hookworm Ancylostoma ceylanicum identify infection-specific gene families.</title>
        <authorList>
            <person name="Schwarz E.M."/>
            <person name="Hu Y."/>
            <person name="Antoshechkin I."/>
            <person name="Miller M.M."/>
            <person name="Sternberg P.W."/>
            <person name="Aroian R.V."/>
        </authorList>
    </citation>
    <scope>NUCLEOTIDE SEQUENCE</scope>
    <source>
        <strain evidence="2">HY135</strain>
    </source>
</reference>
<comment type="caution">
    <text evidence="1">The sequence shown here is derived from an EMBL/GenBank/DDBJ whole genome shotgun (WGS) entry which is preliminary data.</text>
</comment>
<evidence type="ECO:0000313" key="1">
    <source>
        <dbReference type="EMBL" id="EYC40443.1"/>
    </source>
</evidence>
<dbReference type="Proteomes" id="UP000024635">
    <property type="component" value="Unassembled WGS sequence"/>
</dbReference>
<keyword evidence="2" id="KW-1185">Reference proteome</keyword>
<gene>
    <name evidence="1" type="primary">Acey_s0612.g667</name>
    <name evidence="1" type="ORF">Y032_0612g667</name>
</gene>
<organism evidence="1 2">
    <name type="scientific">Ancylostoma ceylanicum</name>
    <dbReference type="NCBI Taxonomy" id="53326"/>
    <lineage>
        <taxon>Eukaryota</taxon>
        <taxon>Metazoa</taxon>
        <taxon>Ecdysozoa</taxon>
        <taxon>Nematoda</taxon>
        <taxon>Chromadorea</taxon>
        <taxon>Rhabditida</taxon>
        <taxon>Rhabditina</taxon>
        <taxon>Rhabditomorpha</taxon>
        <taxon>Strongyloidea</taxon>
        <taxon>Ancylostomatidae</taxon>
        <taxon>Ancylostomatinae</taxon>
        <taxon>Ancylostoma</taxon>
    </lineage>
</organism>
<protein>
    <submittedName>
        <fullName evidence="1">Uncharacterized protein</fullName>
    </submittedName>
</protein>
<dbReference type="EMBL" id="JARK01000212">
    <property type="protein sequence ID" value="EYC40443.1"/>
    <property type="molecule type" value="Genomic_DNA"/>
</dbReference>
<evidence type="ECO:0000313" key="2">
    <source>
        <dbReference type="Proteomes" id="UP000024635"/>
    </source>
</evidence>